<dbReference type="Proteomes" id="UP000292695">
    <property type="component" value="Unassembled WGS sequence"/>
</dbReference>
<keyword evidence="1" id="KW-1133">Transmembrane helix</keyword>
<evidence type="ECO:0000256" key="1">
    <source>
        <dbReference type="SAM" id="Phobius"/>
    </source>
</evidence>
<proteinExistence type="predicted"/>
<keyword evidence="1" id="KW-0812">Transmembrane</keyword>
<dbReference type="EMBL" id="SJKA01000004">
    <property type="protein sequence ID" value="TCC35108.1"/>
    <property type="molecule type" value="Genomic_DNA"/>
</dbReference>
<accession>A0A4R0IUI3</accession>
<protein>
    <submittedName>
        <fullName evidence="2">Uncharacterized protein</fullName>
    </submittedName>
</protein>
<feature type="transmembrane region" description="Helical" evidence="1">
    <location>
        <begin position="148"/>
        <end position="168"/>
    </location>
</feature>
<dbReference type="RefSeq" id="WP_131288334.1">
    <property type="nucleotide sequence ID" value="NZ_SJKA01000004.1"/>
</dbReference>
<organism evidence="2 3">
    <name type="scientific">Kribbella sindirgiensis</name>
    <dbReference type="NCBI Taxonomy" id="1124744"/>
    <lineage>
        <taxon>Bacteria</taxon>
        <taxon>Bacillati</taxon>
        <taxon>Actinomycetota</taxon>
        <taxon>Actinomycetes</taxon>
        <taxon>Propionibacteriales</taxon>
        <taxon>Kribbellaceae</taxon>
        <taxon>Kribbella</taxon>
    </lineage>
</organism>
<feature type="transmembrane region" description="Helical" evidence="1">
    <location>
        <begin position="174"/>
        <end position="194"/>
    </location>
</feature>
<dbReference type="AlphaFoldDB" id="A0A4R0IUI3"/>
<feature type="transmembrane region" description="Helical" evidence="1">
    <location>
        <begin position="67"/>
        <end position="91"/>
    </location>
</feature>
<feature type="transmembrane region" description="Helical" evidence="1">
    <location>
        <begin position="38"/>
        <end position="55"/>
    </location>
</feature>
<gene>
    <name evidence="2" type="ORF">E0H50_14680</name>
</gene>
<name>A0A4R0IUI3_9ACTN</name>
<comment type="caution">
    <text evidence="2">The sequence shown here is derived from an EMBL/GenBank/DDBJ whole genome shotgun (WGS) entry which is preliminary data.</text>
</comment>
<keyword evidence="3" id="KW-1185">Reference proteome</keyword>
<sequence length="216" mass="22687">MSNSAPTAPDPQEVEALAALYSADRAELVGFESTTTNILAMSVAYIAATIALLPGDSAHVDGWVLSLVPLPVVLLSNYWMTILAMLASKVISARRLERRLHGARTHSQATRTGLSTAEQALVGMEAVEPLANLSQSNGFAKSVLTIQYVGAGFIVGGHIVVMLSRAWTIPHGHAAVLTVGSAYLFVGICSVGALRSYAKHLALLREGLEGPSAVAR</sequence>
<keyword evidence="1" id="KW-0472">Membrane</keyword>
<evidence type="ECO:0000313" key="3">
    <source>
        <dbReference type="Proteomes" id="UP000292695"/>
    </source>
</evidence>
<reference evidence="2 3" key="1">
    <citation type="submission" date="2019-02" db="EMBL/GenBank/DDBJ databases">
        <title>Kribbella capetownensis sp. nov. and Kribbella speibonae sp. nov., isolated from soil.</title>
        <authorList>
            <person name="Curtis S.M."/>
            <person name="Norton I."/>
            <person name="Everest G.J."/>
            <person name="Meyers P.R."/>
        </authorList>
    </citation>
    <scope>NUCLEOTIDE SEQUENCE [LARGE SCALE GENOMIC DNA]</scope>
    <source>
        <strain evidence="2 3">DSM 27082</strain>
    </source>
</reference>
<evidence type="ECO:0000313" key="2">
    <source>
        <dbReference type="EMBL" id="TCC35108.1"/>
    </source>
</evidence>